<sequence>MCADCFCRMLDTPYQRCLKLCLWEPWHLRHTIMAPASYNHGSLLYSTNFNTFADATDKRPTPFHCIDRFLSSRGMSFYNGEFC</sequence>
<reference evidence="1" key="1">
    <citation type="submission" date="2014-12" db="EMBL/GenBank/DDBJ databases">
        <title>Insight into the proteome of Arion vulgaris.</title>
        <authorList>
            <person name="Aradska J."/>
            <person name="Bulat T."/>
            <person name="Smidak R."/>
            <person name="Sarate P."/>
            <person name="Gangsoo J."/>
            <person name="Sialana F."/>
            <person name="Bilban M."/>
            <person name="Lubec G."/>
        </authorList>
    </citation>
    <scope>NUCLEOTIDE SEQUENCE</scope>
    <source>
        <tissue evidence="1">Skin</tissue>
    </source>
</reference>
<dbReference type="AlphaFoldDB" id="A0A0B7A2F4"/>
<protein>
    <submittedName>
        <fullName evidence="1">Uncharacterized protein</fullName>
    </submittedName>
</protein>
<name>A0A0B7A2F4_9EUPU</name>
<accession>A0A0B7A2F4</accession>
<dbReference type="EMBL" id="HACG01027421">
    <property type="protein sequence ID" value="CEK74286.1"/>
    <property type="molecule type" value="Transcribed_RNA"/>
</dbReference>
<evidence type="ECO:0000313" key="1">
    <source>
        <dbReference type="EMBL" id="CEK74286.1"/>
    </source>
</evidence>
<proteinExistence type="predicted"/>
<gene>
    <name evidence="1" type="primary">ORF90458</name>
</gene>
<organism evidence="1">
    <name type="scientific">Arion vulgaris</name>
    <dbReference type="NCBI Taxonomy" id="1028688"/>
    <lineage>
        <taxon>Eukaryota</taxon>
        <taxon>Metazoa</taxon>
        <taxon>Spiralia</taxon>
        <taxon>Lophotrochozoa</taxon>
        <taxon>Mollusca</taxon>
        <taxon>Gastropoda</taxon>
        <taxon>Heterobranchia</taxon>
        <taxon>Euthyneura</taxon>
        <taxon>Panpulmonata</taxon>
        <taxon>Eupulmonata</taxon>
        <taxon>Stylommatophora</taxon>
        <taxon>Helicina</taxon>
        <taxon>Arionoidea</taxon>
        <taxon>Arionidae</taxon>
        <taxon>Arion</taxon>
    </lineage>
</organism>